<proteinExistence type="predicted"/>
<dbReference type="AlphaFoldDB" id="A0A1G7CPY0"/>
<dbReference type="EMBL" id="FNAV01000003">
    <property type="protein sequence ID" value="SDE41398.1"/>
    <property type="molecule type" value="Genomic_DNA"/>
</dbReference>
<name>A0A1G7CPY0_9RHOB</name>
<sequence length="48" mass="4803">MRTILTLGVVALLAACGADGEPIAPEKRGTPEPGIRISGAAEIGVSSR</sequence>
<reference evidence="3" key="1">
    <citation type="submission" date="2016-10" db="EMBL/GenBank/DDBJ databases">
        <authorList>
            <person name="Varghese N."/>
            <person name="Submissions S."/>
        </authorList>
    </citation>
    <scope>NUCLEOTIDE SEQUENCE [LARGE SCALE GENOMIC DNA]</scope>
    <source>
        <strain evidence="3">DSM 10146</strain>
    </source>
</reference>
<organism evidence="2 3">
    <name type="scientific">Salipiger thiooxidans</name>
    <dbReference type="NCBI Taxonomy" id="282683"/>
    <lineage>
        <taxon>Bacteria</taxon>
        <taxon>Pseudomonadati</taxon>
        <taxon>Pseudomonadota</taxon>
        <taxon>Alphaproteobacteria</taxon>
        <taxon>Rhodobacterales</taxon>
        <taxon>Roseobacteraceae</taxon>
        <taxon>Salipiger</taxon>
    </lineage>
</organism>
<dbReference type="Proteomes" id="UP000198994">
    <property type="component" value="Unassembled WGS sequence"/>
</dbReference>
<keyword evidence="3" id="KW-1185">Reference proteome</keyword>
<dbReference type="RefSeq" id="WP_089956558.1">
    <property type="nucleotide sequence ID" value="NZ_FNAV01000003.1"/>
</dbReference>
<evidence type="ECO:0000313" key="3">
    <source>
        <dbReference type="Proteomes" id="UP000198994"/>
    </source>
</evidence>
<feature type="region of interest" description="Disordered" evidence="1">
    <location>
        <begin position="20"/>
        <end position="48"/>
    </location>
</feature>
<dbReference type="PROSITE" id="PS51257">
    <property type="entry name" value="PROKAR_LIPOPROTEIN"/>
    <property type="match status" value="1"/>
</dbReference>
<protein>
    <submittedName>
        <fullName evidence="2">Uncharacterized protein</fullName>
    </submittedName>
</protein>
<accession>A0A1G7CPY0</accession>
<gene>
    <name evidence="2" type="ORF">SAMN04488105_103285</name>
</gene>
<dbReference type="OrthoDB" id="7690651at2"/>
<evidence type="ECO:0000313" key="2">
    <source>
        <dbReference type="EMBL" id="SDE41398.1"/>
    </source>
</evidence>
<evidence type="ECO:0000256" key="1">
    <source>
        <dbReference type="SAM" id="MobiDB-lite"/>
    </source>
</evidence>